<dbReference type="Gene3D" id="2.130.10.10">
    <property type="entry name" value="YVTN repeat-like/Quinoprotein amine dehydrogenase"/>
    <property type="match status" value="1"/>
</dbReference>
<dbReference type="InterPro" id="IPR026895">
    <property type="entry name" value="EMC1"/>
</dbReference>
<evidence type="ECO:0000256" key="10">
    <source>
        <dbReference type="ARBA" id="ARBA00023180"/>
    </source>
</evidence>
<evidence type="ECO:0000256" key="8">
    <source>
        <dbReference type="ARBA" id="ARBA00022989"/>
    </source>
</evidence>
<dbReference type="Pfam" id="PF25293">
    <property type="entry name" value="Beta-prop_EMC1_N"/>
    <property type="match status" value="1"/>
</dbReference>
<dbReference type="OrthoDB" id="28092at2759"/>
<keyword evidence="7" id="KW-0256">Endoplasmic reticulum</keyword>
<dbReference type="KEGG" id="tmn:UCRPA7_8602"/>
<comment type="subunit">
    <text evidence="3">Component of the ER membrane protein complex (EMC).</text>
</comment>
<dbReference type="GO" id="GO:0072546">
    <property type="term" value="C:EMC complex"/>
    <property type="evidence" value="ECO:0007669"/>
    <property type="project" value="InterPro"/>
</dbReference>
<evidence type="ECO:0000256" key="1">
    <source>
        <dbReference type="ARBA" id="ARBA00004115"/>
    </source>
</evidence>
<evidence type="ECO:0000256" key="4">
    <source>
        <dbReference type="ARBA" id="ARBA00020824"/>
    </source>
</evidence>
<evidence type="ECO:0000256" key="6">
    <source>
        <dbReference type="ARBA" id="ARBA00022729"/>
    </source>
</evidence>
<feature type="domain" description="EMC1 first beta-propeller" evidence="14">
    <location>
        <begin position="20"/>
        <end position="418"/>
    </location>
</feature>
<dbReference type="AlphaFoldDB" id="R8B9F3"/>
<dbReference type="InterPro" id="IPR018391">
    <property type="entry name" value="PQQ_b-propeller_rpt"/>
</dbReference>
<dbReference type="InterPro" id="IPR015943">
    <property type="entry name" value="WD40/YVTN_repeat-like_dom_sf"/>
</dbReference>
<feature type="domain" description="ER membrane protein complex subunit 1 C-terminal" evidence="13">
    <location>
        <begin position="736"/>
        <end position="965"/>
    </location>
</feature>
<keyword evidence="6 12" id="KW-0732">Signal</keyword>
<comment type="similarity">
    <text evidence="2">Belongs to the EMC1 family.</text>
</comment>
<feature type="signal peptide" evidence="12">
    <location>
        <begin position="1"/>
        <end position="20"/>
    </location>
</feature>
<keyword evidence="16" id="KW-1185">Reference proteome</keyword>
<dbReference type="eggNOG" id="KOG2103">
    <property type="taxonomic scope" value="Eukaryota"/>
</dbReference>
<feature type="chain" id="PRO_5004452430" description="ER membrane protein complex subunit 1" evidence="12">
    <location>
        <begin position="21"/>
        <end position="969"/>
    </location>
</feature>
<feature type="transmembrane region" description="Helical" evidence="11">
    <location>
        <begin position="936"/>
        <end position="956"/>
    </location>
</feature>
<reference evidence="16" key="1">
    <citation type="journal article" date="2013" name="Genome Announc.">
        <title>Draft genome sequence of the ascomycete Phaeoacremonium aleophilum strain UCR-PA7, a causal agent of the esca disease complex in grapevines.</title>
        <authorList>
            <person name="Blanco-Ulate B."/>
            <person name="Rolshausen P."/>
            <person name="Cantu D."/>
        </authorList>
    </citation>
    <scope>NUCLEOTIDE SEQUENCE [LARGE SCALE GENOMIC DNA]</scope>
    <source>
        <strain evidence="16">UCR-PA7</strain>
    </source>
</reference>
<keyword evidence="8 11" id="KW-1133">Transmembrane helix</keyword>
<evidence type="ECO:0000259" key="14">
    <source>
        <dbReference type="Pfam" id="PF25293"/>
    </source>
</evidence>
<dbReference type="HOGENOM" id="CLU_005034_0_1_1"/>
<dbReference type="GO" id="GO:0034975">
    <property type="term" value="P:protein folding in endoplasmic reticulum"/>
    <property type="evidence" value="ECO:0007669"/>
    <property type="project" value="TreeGrafter"/>
</dbReference>
<name>R8B9F3_PHAM7</name>
<proteinExistence type="inferred from homology"/>
<evidence type="ECO:0000256" key="12">
    <source>
        <dbReference type="SAM" id="SignalP"/>
    </source>
</evidence>
<evidence type="ECO:0000256" key="11">
    <source>
        <dbReference type="SAM" id="Phobius"/>
    </source>
</evidence>
<dbReference type="InterPro" id="IPR058545">
    <property type="entry name" value="Beta-prop_EMC1_1st"/>
</dbReference>
<dbReference type="PANTHER" id="PTHR21573:SF0">
    <property type="entry name" value="ER MEMBRANE PROTEIN COMPLEX SUBUNIT 1"/>
    <property type="match status" value="1"/>
</dbReference>
<evidence type="ECO:0000256" key="5">
    <source>
        <dbReference type="ARBA" id="ARBA00022692"/>
    </source>
</evidence>
<evidence type="ECO:0000259" key="13">
    <source>
        <dbReference type="Pfam" id="PF07774"/>
    </source>
</evidence>
<comment type="subcellular location">
    <subcellularLocation>
        <location evidence="1">Endoplasmic reticulum membrane</location>
        <topology evidence="1">Single-pass type I membrane protein</topology>
    </subcellularLocation>
</comment>
<accession>R8B9F3</accession>
<evidence type="ECO:0000256" key="9">
    <source>
        <dbReference type="ARBA" id="ARBA00023136"/>
    </source>
</evidence>
<dbReference type="InterPro" id="IPR011047">
    <property type="entry name" value="Quinoprotein_ADH-like_sf"/>
</dbReference>
<dbReference type="Pfam" id="PF07774">
    <property type="entry name" value="EMC1_C"/>
    <property type="match status" value="1"/>
</dbReference>
<organism evidence="15 16">
    <name type="scientific">Phaeoacremonium minimum (strain UCR-PA7)</name>
    <name type="common">Esca disease fungus</name>
    <name type="synonym">Togninia minima</name>
    <dbReference type="NCBI Taxonomy" id="1286976"/>
    <lineage>
        <taxon>Eukaryota</taxon>
        <taxon>Fungi</taxon>
        <taxon>Dikarya</taxon>
        <taxon>Ascomycota</taxon>
        <taxon>Pezizomycotina</taxon>
        <taxon>Sordariomycetes</taxon>
        <taxon>Sordariomycetidae</taxon>
        <taxon>Togniniales</taxon>
        <taxon>Togniniaceae</taxon>
        <taxon>Phaeoacremonium</taxon>
    </lineage>
</organism>
<dbReference type="EMBL" id="KB933367">
    <property type="protein sequence ID" value="EON95945.1"/>
    <property type="molecule type" value="Genomic_DNA"/>
</dbReference>
<evidence type="ECO:0000256" key="7">
    <source>
        <dbReference type="ARBA" id="ARBA00022824"/>
    </source>
</evidence>
<keyword evidence="5 11" id="KW-0812">Transmembrane</keyword>
<keyword evidence="9 11" id="KW-0472">Membrane</keyword>
<evidence type="ECO:0000313" key="15">
    <source>
        <dbReference type="EMBL" id="EON95945.1"/>
    </source>
</evidence>
<dbReference type="Proteomes" id="UP000014074">
    <property type="component" value="Unassembled WGS sequence"/>
</dbReference>
<dbReference type="SUPFAM" id="SSF50998">
    <property type="entry name" value="Quinoprotein alcohol dehydrogenase-like"/>
    <property type="match status" value="1"/>
</dbReference>
<dbReference type="PANTHER" id="PTHR21573">
    <property type="entry name" value="ER MEMBRANE PROTEIN COMPLEX SUBUNIT 1"/>
    <property type="match status" value="1"/>
</dbReference>
<gene>
    <name evidence="15" type="ORF">UCRPA7_8602</name>
</gene>
<evidence type="ECO:0000256" key="3">
    <source>
        <dbReference type="ARBA" id="ARBA00011276"/>
    </source>
</evidence>
<dbReference type="GeneID" id="19329470"/>
<evidence type="ECO:0000256" key="2">
    <source>
        <dbReference type="ARBA" id="ARBA00007904"/>
    </source>
</evidence>
<protein>
    <recommendedName>
        <fullName evidence="4">ER membrane protein complex subunit 1</fullName>
    </recommendedName>
</protein>
<evidence type="ECO:0000313" key="16">
    <source>
        <dbReference type="Proteomes" id="UP000014074"/>
    </source>
</evidence>
<dbReference type="InterPro" id="IPR011678">
    <property type="entry name" value="EMC1_C"/>
</dbReference>
<dbReference type="SMART" id="SM00564">
    <property type="entry name" value="PQQ"/>
    <property type="match status" value="3"/>
</dbReference>
<dbReference type="RefSeq" id="XP_007919305.1">
    <property type="nucleotide sequence ID" value="XM_007921114.1"/>
</dbReference>
<sequence length="969" mass="104707">MILPSVSALLLLALPSTVRAVFQDEVDHIDYHYELLGVPQRETTFFHRPRPDDKASLLYTLSDVGVLGAVNPSSGAVVWRQFISGNISIGGGHLRAGQGETWLASAYGQSAHAWDAVSGRNKWWTDFDGQVRDLEIMELTENARKDVLVLTEEGGTTVLRRLHGGEGTVVWEFKETNKDVPLQVSTNVEKVFVVSLHGSLTSYSLKVTILDTLTGKRLDELLLGTKGDVHSEKDVMFVGSNSAAPIVAWTDNSLSKLKINVLGTKKTQEFPLLAETKSVDIHAPHLVQSQPHFLVQSRTATGNKAEVFHVDPKTNAITKAYDLPHLPGPGAFSTSSEGANVYFTRITADELSVTSSASHGVLGRWPISAGEYNAEAIHAVSEVIKKAGDSYAVRSAAVTDADDWILVRNGELAWSRPEGLSAAVAASWAEIPESEELAKTLDAEAHSNPLSAYIHRVNRHIDDLQYLPNYLVSIPQRLLGSILGTDISSKKAGLTRDSFGFSKLVVLATRRGRLYGLDANDHGKILWSRKAIDVAPGEPWIVKGIYVNDIKGTATVRGANGDYIVVETATGKAIETMPPGSAPPVLSTVVVDTPSGKWPLTIGLDGKIGDLPAALAPEQTIIVQSVEGQLRGVKYIHKGEQAVEETTWIFSVPSSQRIVNVATRPSHDPVASIGRVLGDRGVKYKYLNPNTIVVAATDITTASLTIYLLDTISGQILTAATHDGVDTGKPIECAITENWFLCSFYGQYKLKDNLAQSIKGYQLVVSDLYESDLSNDRGPLGDAANFSSIDPVDRPTGPVLPSVVSQTFVLAAPISALTVTQTRQGITTRQLLAYLPDTHGIIGLPRHVLEPRRVVGRDPTPAEVEEGLMKYTPGIEVDPKSVITHERDVIGVQKIITAPTIVESTSLVFAFGVDVFGTRVSPSLTFDILGKGFNKVSLIGTVLALTAGVAFLSPLVRKKQINTRWQAPM</sequence>
<keyword evidence="10" id="KW-0325">Glycoprotein</keyword>